<keyword evidence="5 16" id="KW-0548">Nucleotidyltransferase</keyword>
<dbReference type="EC" id="2.7.7.7" evidence="2 15"/>
<dbReference type="InterPro" id="IPR043502">
    <property type="entry name" value="DNA/RNA_pol_sf"/>
</dbReference>
<dbReference type="PROSITE" id="PS00447">
    <property type="entry name" value="DNA_POLYMERASE_A"/>
    <property type="match status" value="1"/>
</dbReference>
<evidence type="ECO:0000256" key="7">
    <source>
        <dbReference type="ARBA" id="ARBA00022722"/>
    </source>
</evidence>
<evidence type="ECO:0000256" key="1">
    <source>
        <dbReference type="ARBA" id="ARBA00007705"/>
    </source>
</evidence>
<dbReference type="KEGG" id="cher:DK880_00405"/>
<keyword evidence="4 16" id="KW-0808">Transferase</keyword>
<dbReference type="SUPFAM" id="SSF56672">
    <property type="entry name" value="DNA/RNA polymerases"/>
    <property type="match status" value="1"/>
</dbReference>
<evidence type="ECO:0000259" key="18">
    <source>
        <dbReference type="SMART" id="SM00474"/>
    </source>
</evidence>
<dbReference type="GO" id="GO:0008408">
    <property type="term" value="F:3'-5' exonuclease activity"/>
    <property type="evidence" value="ECO:0007669"/>
    <property type="project" value="UniProtKB-UniRule"/>
</dbReference>
<feature type="domain" description="5'-3' exonuclease" evidence="19">
    <location>
        <begin position="7"/>
        <end position="268"/>
    </location>
</feature>
<name>A0A2Z3L7X4_9BACT</name>
<dbReference type="InterPro" id="IPR002421">
    <property type="entry name" value="5-3_exonuclease"/>
</dbReference>
<dbReference type="InterPro" id="IPR020045">
    <property type="entry name" value="DNA_polI_H3TH"/>
</dbReference>
<dbReference type="Gene3D" id="3.30.420.10">
    <property type="entry name" value="Ribonuclease H-like superfamily/Ribonuclease H"/>
    <property type="match status" value="1"/>
</dbReference>
<dbReference type="InterPro" id="IPR036397">
    <property type="entry name" value="RNaseH_sf"/>
</dbReference>
<evidence type="ECO:0000256" key="8">
    <source>
        <dbReference type="ARBA" id="ARBA00022763"/>
    </source>
</evidence>
<dbReference type="InterPro" id="IPR036279">
    <property type="entry name" value="5-3_exonuclease_C_sf"/>
</dbReference>
<keyword evidence="6 16" id="KW-0235">DNA replication</keyword>
<dbReference type="Gene3D" id="1.20.1060.10">
    <property type="entry name" value="Taq DNA Polymerase, Chain T, domain 4"/>
    <property type="match status" value="1"/>
</dbReference>
<dbReference type="PANTHER" id="PTHR10133">
    <property type="entry name" value="DNA POLYMERASE I"/>
    <property type="match status" value="1"/>
</dbReference>
<dbReference type="InterPro" id="IPR020046">
    <property type="entry name" value="5-3_exonucl_a-hlix_arch_N"/>
</dbReference>
<feature type="domain" description="3'-5' exonuclease" evidence="18">
    <location>
        <begin position="315"/>
        <end position="484"/>
    </location>
</feature>
<dbReference type="InterPro" id="IPR008918">
    <property type="entry name" value="HhH2"/>
</dbReference>
<keyword evidence="7" id="KW-0540">Nuclease</keyword>
<keyword evidence="11 16" id="KW-0239">DNA-directed DNA polymerase</keyword>
<accession>A0A2Z3L7X4</accession>
<dbReference type="SUPFAM" id="SSF53098">
    <property type="entry name" value="Ribonuclease H-like"/>
    <property type="match status" value="1"/>
</dbReference>
<dbReference type="GO" id="GO:0003887">
    <property type="term" value="F:DNA-directed DNA polymerase activity"/>
    <property type="evidence" value="ECO:0007669"/>
    <property type="project" value="UniProtKB-UniRule"/>
</dbReference>
<dbReference type="CDD" id="cd08637">
    <property type="entry name" value="DNA_pol_A_pol_I_C"/>
    <property type="match status" value="1"/>
</dbReference>
<sequence length="894" mass="98954">MNLFSTPKLFLLDGLSLIYRAYFALAKAAMVTAAGIPTGAIVGFVNTLLEMIQKEKPTHIIVTFDSKEKTFRHRWFPAYKAHRQAQPEAISIAIPYIQQLLTAWGILWMEYNGYEADDLMGSLAKQAAALDCSTYLMSMDKDLAQLVGKNVSLYKPTQHGQKAVILGEKEVLAQWGISKPTQVCDILALEGDPTDAIPGIPSIGRITAQKLIARFETLENLLENTNQLTDKLKTTLEQYADQGKLSKQLATICTDIPVTLDLNSCTYQLPSQTALEPLLTQLELKQFSKRLLGTAWQAGGNASLEAGNNAPPHHYQTIETLSDCQTLVQTLQQANVWAFDIATHASSDPYTAPLLGIAFSYKPGEAYYVPLPTDANDRKPFIQLLQPLLGQTQLLKISHDIKYKLIVLHQHGLALATPFFDTLIAHALLAADGKKQLADLLTRYLHYTPNQPSKASSPAVSAATSGTNAAYLLQLHEKLALALAAEADLFYQVEMPLIPILAAMELAGVAIDVPFLHSLSTQLQDKLKKLQAEIYALAGCSFNIDSPKQLGNVLFEQLALPTNPLKTKKGHYATGEKILEKLTAPIASAIRSYRSLQKLRSTYVEVLPTLLHPLDQRLHTSYQQATVVTGRLSATNPNLQNIPIKTKQGRELRRAFIPHNKGDLLFSADYSQIELRIMAACSQDATMLQAFQQDQDIHQITASKLFKVATTAVDNSMRRKAKTANFGILYGISAFGLAQRMDAISPKEAAQWMETYFAEFPGIKSYIDQTIASAEEKGYVTTLLGRKRFFPDIHSRNAILRNTAKRSVINTVIQGSAAEMIKLAMINIYHWLQSHALRTQMIMQVHDELVFNVPLEEVPSLQQQIPSLMAEALPLAHVPIKVNCHLGPNWLETS</sequence>
<dbReference type="GO" id="GO:0006302">
    <property type="term" value="P:double-strand break repair"/>
    <property type="evidence" value="ECO:0007669"/>
    <property type="project" value="TreeGrafter"/>
</dbReference>
<feature type="coiled-coil region" evidence="17">
    <location>
        <begin position="208"/>
        <end position="242"/>
    </location>
</feature>
<dbReference type="Gene3D" id="3.40.50.1010">
    <property type="entry name" value="5'-nuclease"/>
    <property type="match status" value="1"/>
</dbReference>
<dbReference type="OrthoDB" id="9806424at2"/>
<dbReference type="SMART" id="SM00279">
    <property type="entry name" value="HhH2"/>
    <property type="match status" value="1"/>
</dbReference>
<keyword evidence="10 16" id="KW-0269">Exonuclease</keyword>
<dbReference type="CDD" id="cd09859">
    <property type="entry name" value="PIN_53EXO"/>
    <property type="match status" value="1"/>
</dbReference>
<dbReference type="FunFam" id="1.10.150.20:FF:000002">
    <property type="entry name" value="DNA polymerase I"/>
    <property type="match status" value="1"/>
</dbReference>
<protein>
    <recommendedName>
        <fullName evidence="3 15">DNA polymerase I</fullName>
        <ecNumber evidence="2 15">2.7.7.7</ecNumber>
    </recommendedName>
</protein>
<evidence type="ECO:0000256" key="11">
    <source>
        <dbReference type="ARBA" id="ARBA00022932"/>
    </source>
</evidence>
<dbReference type="Pfam" id="PF01612">
    <property type="entry name" value="DNA_pol_A_exo1"/>
    <property type="match status" value="1"/>
</dbReference>
<dbReference type="NCBIfam" id="NF004397">
    <property type="entry name" value="PRK05755.1"/>
    <property type="match status" value="1"/>
</dbReference>
<dbReference type="SMART" id="SM00475">
    <property type="entry name" value="53EXOc"/>
    <property type="match status" value="1"/>
</dbReference>
<keyword evidence="9 16" id="KW-0378">Hydrolase</keyword>
<evidence type="ECO:0000313" key="21">
    <source>
        <dbReference type="EMBL" id="AWN81733.1"/>
    </source>
</evidence>
<dbReference type="RefSeq" id="WP_109997159.1">
    <property type="nucleotide sequence ID" value="NZ_CP029619.1"/>
</dbReference>
<dbReference type="Proteomes" id="UP000245872">
    <property type="component" value="Chromosome"/>
</dbReference>
<evidence type="ECO:0000256" key="12">
    <source>
        <dbReference type="ARBA" id="ARBA00023125"/>
    </source>
</evidence>
<feature type="domain" description="DNA-directed DNA polymerase family A palm" evidence="20">
    <location>
        <begin position="649"/>
        <end position="857"/>
    </location>
</feature>
<keyword evidence="17" id="KW-0175">Coiled coil</keyword>
<keyword evidence="13 16" id="KW-0234">DNA repair</keyword>
<dbReference type="GO" id="GO:0003677">
    <property type="term" value="F:DNA binding"/>
    <property type="evidence" value="ECO:0007669"/>
    <property type="project" value="UniProtKB-UniRule"/>
</dbReference>
<evidence type="ECO:0000256" key="15">
    <source>
        <dbReference type="NCBIfam" id="TIGR00593"/>
    </source>
</evidence>
<dbReference type="Gene3D" id="1.10.150.20">
    <property type="entry name" value="5' to 3' exonuclease, C-terminal subdomain"/>
    <property type="match status" value="2"/>
</dbReference>
<dbReference type="Gene3D" id="3.30.70.370">
    <property type="match status" value="1"/>
</dbReference>
<evidence type="ECO:0000256" key="16">
    <source>
        <dbReference type="RuleBase" id="RU004460"/>
    </source>
</evidence>
<dbReference type="SUPFAM" id="SSF88723">
    <property type="entry name" value="PIN domain-like"/>
    <property type="match status" value="1"/>
</dbReference>
<dbReference type="GO" id="GO:0008409">
    <property type="term" value="F:5'-3' exonuclease activity"/>
    <property type="evidence" value="ECO:0007669"/>
    <property type="project" value="UniProtKB-UniRule"/>
</dbReference>
<evidence type="ECO:0000256" key="14">
    <source>
        <dbReference type="ARBA" id="ARBA00049244"/>
    </source>
</evidence>
<dbReference type="CDD" id="cd09898">
    <property type="entry name" value="H3TH_53EXO"/>
    <property type="match status" value="1"/>
</dbReference>
<keyword evidence="12 16" id="KW-0238">DNA-binding</keyword>
<dbReference type="Pfam" id="PF01367">
    <property type="entry name" value="5_3_exonuc"/>
    <property type="match status" value="1"/>
</dbReference>
<keyword evidence="8 16" id="KW-0227">DNA damage</keyword>
<keyword evidence="22" id="KW-1185">Reference proteome</keyword>
<dbReference type="FunFam" id="1.10.150.20:FF:000003">
    <property type="entry name" value="DNA polymerase I"/>
    <property type="match status" value="1"/>
</dbReference>
<evidence type="ECO:0000256" key="6">
    <source>
        <dbReference type="ARBA" id="ARBA00022705"/>
    </source>
</evidence>
<dbReference type="AlphaFoldDB" id="A0A2Z3L7X4"/>
<dbReference type="SUPFAM" id="SSF47807">
    <property type="entry name" value="5' to 3' exonuclease, C-terminal subdomain"/>
    <property type="match status" value="1"/>
</dbReference>
<dbReference type="InterPro" id="IPR018320">
    <property type="entry name" value="DNA_polymerase_1"/>
</dbReference>
<dbReference type="InterPro" id="IPR002562">
    <property type="entry name" value="3'-5'_exonuclease_dom"/>
</dbReference>
<dbReference type="SMART" id="SM00474">
    <property type="entry name" value="35EXOc"/>
    <property type="match status" value="1"/>
</dbReference>
<dbReference type="FunFam" id="1.20.1060.10:FF:000001">
    <property type="entry name" value="DNA polymerase I"/>
    <property type="match status" value="1"/>
</dbReference>
<dbReference type="PRINTS" id="PR00868">
    <property type="entry name" value="DNAPOLI"/>
</dbReference>
<dbReference type="GO" id="GO:0006261">
    <property type="term" value="P:DNA-templated DNA replication"/>
    <property type="evidence" value="ECO:0007669"/>
    <property type="project" value="UniProtKB-UniRule"/>
</dbReference>
<dbReference type="NCBIfam" id="TIGR00593">
    <property type="entry name" value="pola"/>
    <property type="match status" value="1"/>
</dbReference>
<evidence type="ECO:0000313" key="22">
    <source>
        <dbReference type="Proteomes" id="UP000245872"/>
    </source>
</evidence>
<dbReference type="PANTHER" id="PTHR10133:SF27">
    <property type="entry name" value="DNA POLYMERASE NU"/>
    <property type="match status" value="1"/>
</dbReference>
<proteinExistence type="inferred from homology"/>
<evidence type="ECO:0000259" key="19">
    <source>
        <dbReference type="SMART" id="SM00475"/>
    </source>
</evidence>
<dbReference type="InterPro" id="IPR019760">
    <property type="entry name" value="DNA-dir_DNA_pol_A_CS"/>
</dbReference>
<dbReference type="InterPro" id="IPR029060">
    <property type="entry name" value="PIN-like_dom_sf"/>
</dbReference>
<evidence type="ECO:0000259" key="20">
    <source>
        <dbReference type="SMART" id="SM00482"/>
    </source>
</evidence>
<dbReference type="InterPro" id="IPR001098">
    <property type="entry name" value="DNA-dir_DNA_pol_A_palm_dom"/>
</dbReference>
<comment type="catalytic activity">
    <reaction evidence="14 16">
        <text>DNA(n) + a 2'-deoxyribonucleoside 5'-triphosphate = DNA(n+1) + diphosphate</text>
        <dbReference type="Rhea" id="RHEA:22508"/>
        <dbReference type="Rhea" id="RHEA-COMP:17339"/>
        <dbReference type="Rhea" id="RHEA-COMP:17340"/>
        <dbReference type="ChEBI" id="CHEBI:33019"/>
        <dbReference type="ChEBI" id="CHEBI:61560"/>
        <dbReference type="ChEBI" id="CHEBI:173112"/>
        <dbReference type="EC" id="2.7.7.7"/>
    </reaction>
</comment>
<evidence type="ECO:0000256" key="9">
    <source>
        <dbReference type="ARBA" id="ARBA00022801"/>
    </source>
</evidence>
<gene>
    <name evidence="16 21" type="primary">polA</name>
    <name evidence="21" type="ORF">DK880_00405</name>
</gene>
<dbReference type="Pfam" id="PF00476">
    <property type="entry name" value="DNA_pol_A"/>
    <property type="match status" value="1"/>
</dbReference>
<evidence type="ECO:0000256" key="17">
    <source>
        <dbReference type="SAM" id="Coils"/>
    </source>
</evidence>
<comment type="similarity">
    <text evidence="1 16">Belongs to the DNA polymerase type-A family.</text>
</comment>
<dbReference type="Pfam" id="PF02739">
    <property type="entry name" value="5_3_exonuc_N"/>
    <property type="match status" value="1"/>
</dbReference>
<dbReference type="EMBL" id="CP029619">
    <property type="protein sequence ID" value="AWN81733.1"/>
    <property type="molecule type" value="Genomic_DNA"/>
</dbReference>
<dbReference type="InterPro" id="IPR012337">
    <property type="entry name" value="RNaseH-like_sf"/>
</dbReference>
<evidence type="ECO:0000256" key="10">
    <source>
        <dbReference type="ARBA" id="ARBA00022839"/>
    </source>
</evidence>
<reference evidence="21 22" key="1">
    <citation type="submission" date="2018-05" db="EMBL/GenBank/DDBJ databases">
        <title>Candidatus Cardinium hertigii Genome Assembly.</title>
        <authorList>
            <person name="Showmaker K.C."/>
            <person name="Walden K.O."/>
            <person name="Fields C.J."/>
            <person name="Lambert K.N."/>
            <person name="Hudson M.E."/>
        </authorList>
    </citation>
    <scope>NUCLEOTIDE SEQUENCE [LARGE SCALE GENOMIC DNA]</scope>
    <source>
        <strain evidence="22">cHgTN10</strain>
    </source>
</reference>
<dbReference type="SMART" id="SM00482">
    <property type="entry name" value="POLAc"/>
    <property type="match status" value="1"/>
</dbReference>
<dbReference type="InterPro" id="IPR002298">
    <property type="entry name" value="DNA_polymerase_A"/>
</dbReference>
<evidence type="ECO:0000256" key="3">
    <source>
        <dbReference type="ARBA" id="ARBA00020311"/>
    </source>
</evidence>
<evidence type="ECO:0000256" key="13">
    <source>
        <dbReference type="ARBA" id="ARBA00023204"/>
    </source>
</evidence>
<evidence type="ECO:0000256" key="2">
    <source>
        <dbReference type="ARBA" id="ARBA00012417"/>
    </source>
</evidence>
<comment type="function">
    <text evidence="16">In addition to polymerase activity, this DNA polymerase exhibits 3'-5' and 5'-3' exonuclease activity.</text>
</comment>
<evidence type="ECO:0000256" key="5">
    <source>
        <dbReference type="ARBA" id="ARBA00022695"/>
    </source>
</evidence>
<organism evidence="21 22">
    <name type="scientific">Candidatus Cardinium hertigii</name>
    <dbReference type="NCBI Taxonomy" id="247481"/>
    <lineage>
        <taxon>Bacteria</taxon>
        <taxon>Pseudomonadati</taxon>
        <taxon>Bacteroidota</taxon>
        <taxon>Cytophagia</taxon>
        <taxon>Cytophagales</taxon>
        <taxon>Amoebophilaceae</taxon>
        <taxon>Candidatus Cardinium</taxon>
    </lineage>
</organism>
<evidence type="ECO:0000256" key="4">
    <source>
        <dbReference type="ARBA" id="ARBA00022679"/>
    </source>
</evidence>